<keyword evidence="1" id="KW-0677">Repeat</keyword>
<evidence type="ECO:0000256" key="3">
    <source>
        <dbReference type="ARBA" id="ARBA00022821"/>
    </source>
</evidence>
<proteinExistence type="predicted"/>
<dbReference type="PANTHER" id="PTHR47186:SF43">
    <property type="entry name" value="TYPE DISEASE RESISTANCE PROTEIN CNL-J3, PUTATIVE-RELATED"/>
    <property type="match status" value="1"/>
</dbReference>
<dbReference type="InterPro" id="IPR041118">
    <property type="entry name" value="Rx_N"/>
</dbReference>
<feature type="domain" description="Disease resistance N-terminal" evidence="4">
    <location>
        <begin position="11"/>
        <end position="100"/>
    </location>
</feature>
<evidence type="ECO:0000313" key="7">
    <source>
        <dbReference type="Proteomes" id="UP000501690"/>
    </source>
</evidence>
<evidence type="ECO:0000259" key="4">
    <source>
        <dbReference type="Pfam" id="PF18052"/>
    </source>
</evidence>
<keyword evidence="2" id="KW-0547">Nucleotide-binding</keyword>
<name>A0A4D6LB43_VIGUN</name>
<dbReference type="Gene3D" id="3.80.10.10">
    <property type="entry name" value="Ribonuclease Inhibitor"/>
    <property type="match status" value="3"/>
</dbReference>
<sequence>MAAEMVTGVLVSTFLERTIDTLASRLFDIFHQRKHKKKLRYLKMKLLAIDVVALDAEQKQFTDSRVRDWLLRAKDVVIDAEDLLDELDYELSKNQMEAESHSAAKKVWSSLNSSFLIENEIESRMAEVIDDLGDLADESNILGLKKGGGVEDVCIRIGVDEQEGIGVENVAAHLGKPKNVQVSMSSFHVEKSKEMNIQRLGQFNLHGRLTIDDLQNIENPSDALEADLKSKPHLVGLQFKWNFIGSSSVDSAKAEDVVENLRPSKYLKNLSIRNYIGKQFPNWLLHNSLPNLVSLVLDDCRSCERLPPLGLLPFLKELSIYRLDGIVSIDADFHGNNSSSFKSLQTLSFSDMRQWEKWDCQDVTGAFPRLEHFWIKNCPKLKAYLPKFVALKFLDVRHCEQLEALIVSAIELRLQDCGKLQLDCSTLKNLTMDGHDMAASSVAMVGHMLFNTSLTMLSICSPLESISDDCVSLRIFPLDFFPTLKRLELSGFPNLQMISQDHVHNHLGYLTIEKCPKFESLPANMHMRLPSLGRLHIADCPTLESFPDGGLPSNLKYITLWNCFRLVGLLKGALGDSSSLESLEISTPDAECFLDECLLPSSLTRLQFFDCPNLKKLDYKGLLQLSSLRELCLWECPNLQRLPEEGLPISISTLDIYN</sequence>
<evidence type="ECO:0008006" key="8">
    <source>
        <dbReference type="Google" id="ProtNLM"/>
    </source>
</evidence>
<evidence type="ECO:0000256" key="2">
    <source>
        <dbReference type="ARBA" id="ARBA00022741"/>
    </source>
</evidence>
<dbReference type="Pfam" id="PF18052">
    <property type="entry name" value="Rx_N"/>
    <property type="match status" value="1"/>
</dbReference>
<dbReference type="PANTHER" id="PTHR47186">
    <property type="entry name" value="LEUCINE-RICH REPEAT-CONTAINING PROTEIN 57"/>
    <property type="match status" value="1"/>
</dbReference>
<gene>
    <name evidence="6" type="ORF">DEO72_LG3g190</name>
</gene>
<reference evidence="6 7" key="1">
    <citation type="submission" date="2019-04" db="EMBL/GenBank/DDBJ databases">
        <title>An improved genome assembly and genetic linkage map for asparagus bean, Vigna unguiculata ssp. sesquipedialis.</title>
        <authorList>
            <person name="Xia Q."/>
            <person name="Zhang R."/>
            <person name="Dong Y."/>
        </authorList>
    </citation>
    <scope>NUCLEOTIDE SEQUENCE [LARGE SCALE GENOMIC DNA]</scope>
    <source>
        <tissue evidence="6">Leaf</tissue>
    </source>
</reference>
<dbReference type="InterPro" id="IPR056789">
    <property type="entry name" value="LRR_R13L1-DRL21"/>
</dbReference>
<dbReference type="GO" id="GO:0006952">
    <property type="term" value="P:defense response"/>
    <property type="evidence" value="ECO:0007669"/>
    <property type="project" value="UniProtKB-KW"/>
</dbReference>
<dbReference type="AlphaFoldDB" id="A0A4D6LB43"/>
<keyword evidence="3" id="KW-0611">Plant defense</keyword>
<organism evidence="6 7">
    <name type="scientific">Vigna unguiculata</name>
    <name type="common">Cowpea</name>
    <dbReference type="NCBI Taxonomy" id="3917"/>
    <lineage>
        <taxon>Eukaryota</taxon>
        <taxon>Viridiplantae</taxon>
        <taxon>Streptophyta</taxon>
        <taxon>Embryophyta</taxon>
        <taxon>Tracheophyta</taxon>
        <taxon>Spermatophyta</taxon>
        <taxon>Magnoliopsida</taxon>
        <taxon>eudicotyledons</taxon>
        <taxon>Gunneridae</taxon>
        <taxon>Pentapetalae</taxon>
        <taxon>rosids</taxon>
        <taxon>fabids</taxon>
        <taxon>Fabales</taxon>
        <taxon>Fabaceae</taxon>
        <taxon>Papilionoideae</taxon>
        <taxon>50 kb inversion clade</taxon>
        <taxon>NPAAA clade</taxon>
        <taxon>indigoferoid/millettioid clade</taxon>
        <taxon>Phaseoleae</taxon>
        <taxon>Vigna</taxon>
    </lineage>
</organism>
<evidence type="ECO:0000259" key="5">
    <source>
        <dbReference type="Pfam" id="PF25019"/>
    </source>
</evidence>
<protein>
    <recommendedName>
        <fullName evidence="8">Rx N-terminal domain-containing protein</fullName>
    </recommendedName>
</protein>
<feature type="domain" description="R13L1/DRL21-like LRR repeat region" evidence="5">
    <location>
        <begin position="197"/>
        <end position="322"/>
    </location>
</feature>
<accession>A0A4D6LB43</accession>
<dbReference type="EMBL" id="CP039347">
    <property type="protein sequence ID" value="QCD85670.1"/>
    <property type="molecule type" value="Genomic_DNA"/>
</dbReference>
<evidence type="ECO:0000256" key="1">
    <source>
        <dbReference type="ARBA" id="ARBA00022737"/>
    </source>
</evidence>
<dbReference type="GO" id="GO:0000166">
    <property type="term" value="F:nucleotide binding"/>
    <property type="evidence" value="ECO:0007669"/>
    <property type="project" value="UniProtKB-KW"/>
</dbReference>
<evidence type="ECO:0000313" key="6">
    <source>
        <dbReference type="EMBL" id="QCD85670.1"/>
    </source>
</evidence>
<keyword evidence="7" id="KW-1185">Reference proteome</keyword>
<dbReference type="SUPFAM" id="SSF52047">
    <property type="entry name" value="RNI-like"/>
    <property type="match status" value="1"/>
</dbReference>
<dbReference type="Pfam" id="PF25019">
    <property type="entry name" value="LRR_R13L1-DRL21"/>
    <property type="match status" value="1"/>
</dbReference>
<dbReference type="Gene3D" id="1.20.5.4130">
    <property type="match status" value="1"/>
</dbReference>
<dbReference type="InterPro" id="IPR032675">
    <property type="entry name" value="LRR_dom_sf"/>
</dbReference>
<dbReference type="SUPFAM" id="SSF52058">
    <property type="entry name" value="L domain-like"/>
    <property type="match status" value="1"/>
</dbReference>
<dbReference type="Proteomes" id="UP000501690">
    <property type="component" value="Linkage Group LG3"/>
</dbReference>